<protein>
    <submittedName>
        <fullName evidence="2">Uncharacterized protein</fullName>
    </submittedName>
</protein>
<name>E9HK75_DAPPU</name>
<organism evidence="2 3">
    <name type="scientific">Daphnia pulex</name>
    <name type="common">Water flea</name>
    <dbReference type="NCBI Taxonomy" id="6669"/>
    <lineage>
        <taxon>Eukaryota</taxon>
        <taxon>Metazoa</taxon>
        <taxon>Ecdysozoa</taxon>
        <taxon>Arthropoda</taxon>
        <taxon>Crustacea</taxon>
        <taxon>Branchiopoda</taxon>
        <taxon>Diplostraca</taxon>
        <taxon>Cladocera</taxon>
        <taxon>Anomopoda</taxon>
        <taxon>Daphniidae</taxon>
        <taxon>Daphnia</taxon>
    </lineage>
</organism>
<dbReference type="HOGENOM" id="CLU_947522_0_0_1"/>
<dbReference type="PhylomeDB" id="E9HK75"/>
<dbReference type="InParanoid" id="E9HK75"/>
<dbReference type="KEGG" id="dpx:DAPPUDRAFT_229109"/>
<dbReference type="EMBL" id="GL732667">
    <property type="protein sequence ID" value="EFX67881.1"/>
    <property type="molecule type" value="Genomic_DNA"/>
</dbReference>
<gene>
    <name evidence="2" type="ORF">DAPPUDRAFT_229109</name>
</gene>
<feature type="signal peptide" evidence="1">
    <location>
        <begin position="1"/>
        <end position="16"/>
    </location>
</feature>
<dbReference type="OrthoDB" id="6363798at2759"/>
<accession>E9HK75</accession>
<sequence length="289" mass="32213">MKLVLILSALVVISHQQFQHRTRPRELVWLSHYPHRDALDNYHPTRFYNDYLPYRPSSRIGDIHYQNEDFNQDFTPNIVEDEPIVEVPVDAHSRSKGVLRWPSVVYKKQNGGRFFYSTTINNPFLKTATFTLSSTLTTVASIVLCVPANNLAAVPAPTCAGRRRRQTEDTDIAQFPISPSETLKLIPTTLPSLGSTLTNNRESRPLPINELQIDHQRVYSSKDEGHPAEMLEDNQKNPREKRFFGGGIAASTTVTSYSFVAATLTSTVLLDPTAGGLAACLPAGYVVCA</sequence>
<dbReference type="AlphaFoldDB" id="E9HK75"/>
<keyword evidence="3" id="KW-1185">Reference proteome</keyword>
<evidence type="ECO:0000313" key="3">
    <source>
        <dbReference type="Proteomes" id="UP000000305"/>
    </source>
</evidence>
<reference evidence="2 3" key="1">
    <citation type="journal article" date="2011" name="Science">
        <title>The ecoresponsive genome of Daphnia pulex.</title>
        <authorList>
            <person name="Colbourne J.K."/>
            <person name="Pfrender M.E."/>
            <person name="Gilbert D."/>
            <person name="Thomas W.K."/>
            <person name="Tucker A."/>
            <person name="Oakley T.H."/>
            <person name="Tokishita S."/>
            <person name="Aerts A."/>
            <person name="Arnold G.J."/>
            <person name="Basu M.K."/>
            <person name="Bauer D.J."/>
            <person name="Caceres C.E."/>
            <person name="Carmel L."/>
            <person name="Casola C."/>
            <person name="Choi J.H."/>
            <person name="Detter J.C."/>
            <person name="Dong Q."/>
            <person name="Dusheyko S."/>
            <person name="Eads B.D."/>
            <person name="Frohlich T."/>
            <person name="Geiler-Samerotte K.A."/>
            <person name="Gerlach D."/>
            <person name="Hatcher P."/>
            <person name="Jogdeo S."/>
            <person name="Krijgsveld J."/>
            <person name="Kriventseva E.V."/>
            <person name="Kultz D."/>
            <person name="Laforsch C."/>
            <person name="Lindquist E."/>
            <person name="Lopez J."/>
            <person name="Manak J.R."/>
            <person name="Muller J."/>
            <person name="Pangilinan J."/>
            <person name="Patwardhan R.P."/>
            <person name="Pitluck S."/>
            <person name="Pritham E.J."/>
            <person name="Rechtsteiner A."/>
            <person name="Rho M."/>
            <person name="Rogozin I.B."/>
            <person name="Sakarya O."/>
            <person name="Salamov A."/>
            <person name="Schaack S."/>
            <person name="Shapiro H."/>
            <person name="Shiga Y."/>
            <person name="Skalitzky C."/>
            <person name="Smith Z."/>
            <person name="Souvorov A."/>
            <person name="Sung W."/>
            <person name="Tang Z."/>
            <person name="Tsuchiya D."/>
            <person name="Tu H."/>
            <person name="Vos H."/>
            <person name="Wang M."/>
            <person name="Wolf Y.I."/>
            <person name="Yamagata H."/>
            <person name="Yamada T."/>
            <person name="Ye Y."/>
            <person name="Shaw J.R."/>
            <person name="Andrews J."/>
            <person name="Crease T.J."/>
            <person name="Tang H."/>
            <person name="Lucas S.M."/>
            <person name="Robertson H.M."/>
            <person name="Bork P."/>
            <person name="Koonin E.V."/>
            <person name="Zdobnov E.M."/>
            <person name="Grigoriev I.V."/>
            <person name="Lynch M."/>
            <person name="Boore J.L."/>
        </authorList>
    </citation>
    <scope>NUCLEOTIDE SEQUENCE [LARGE SCALE GENOMIC DNA]</scope>
</reference>
<feature type="chain" id="PRO_5003241849" evidence="1">
    <location>
        <begin position="17"/>
        <end position="289"/>
    </location>
</feature>
<evidence type="ECO:0000256" key="1">
    <source>
        <dbReference type="SAM" id="SignalP"/>
    </source>
</evidence>
<keyword evidence="1" id="KW-0732">Signal</keyword>
<proteinExistence type="predicted"/>
<evidence type="ECO:0000313" key="2">
    <source>
        <dbReference type="EMBL" id="EFX67881.1"/>
    </source>
</evidence>
<dbReference type="Proteomes" id="UP000000305">
    <property type="component" value="Unassembled WGS sequence"/>
</dbReference>